<evidence type="ECO:0000259" key="5">
    <source>
        <dbReference type="PROSITE" id="PS50977"/>
    </source>
</evidence>
<dbReference type="PANTHER" id="PTHR30055">
    <property type="entry name" value="HTH-TYPE TRANSCRIPTIONAL REGULATOR RUTR"/>
    <property type="match status" value="1"/>
</dbReference>
<feature type="domain" description="HTH tetR-type" evidence="5">
    <location>
        <begin position="6"/>
        <end position="66"/>
    </location>
</feature>
<evidence type="ECO:0000256" key="2">
    <source>
        <dbReference type="ARBA" id="ARBA00023125"/>
    </source>
</evidence>
<evidence type="ECO:0000256" key="3">
    <source>
        <dbReference type="ARBA" id="ARBA00023163"/>
    </source>
</evidence>
<dbReference type="InterPro" id="IPR050109">
    <property type="entry name" value="HTH-type_TetR-like_transc_reg"/>
</dbReference>
<keyword evidence="2 4" id="KW-0238">DNA-binding</keyword>
<accession>A0A411WPB2</accession>
<dbReference type="PANTHER" id="PTHR30055:SF119">
    <property type="entry name" value="NALC"/>
    <property type="match status" value="1"/>
</dbReference>
<feature type="DNA-binding region" description="H-T-H motif" evidence="4">
    <location>
        <begin position="29"/>
        <end position="48"/>
    </location>
</feature>
<dbReference type="AlphaFoldDB" id="A0A411WPB2"/>
<dbReference type="RefSeq" id="WP_130592972.1">
    <property type="nucleotide sequence ID" value="NZ_CP034752.1"/>
</dbReference>
<dbReference type="PRINTS" id="PR00455">
    <property type="entry name" value="HTHTETR"/>
</dbReference>
<dbReference type="KEGG" id="prag:EKN56_17440"/>
<dbReference type="GO" id="GO:0000976">
    <property type="term" value="F:transcription cis-regulatory region binding"/>
    <property type="evidence" value="ECO:0007669"/>
    <property type="project" value="TreeGrafter"/>
</dbReference>
<dbReference type="OrthoDB" id="270177at2"/>
<dbReference type="Gene3D" id="1.10.357.10">
    <property type="entry name" value="Tetracycline Repressor, domain 2"/>
    <property type="match status" value="1"/>
</dbReference>
<dbReference type="Proteomes" id="UP000293154">
    <property type="component" value="Chromosome"/>
</dbReference>
<evidence type="ECO:0000313" key="7">
    <source>
        <dbReference type="Proteomes" id="UP000293154"/>
    </source>
</evidence>
<dbReference type="SUPFAM" id="SSF46689">
    <property type="entry name" value="Homeodomain-like"/>
    <property type="match status" value="1"/>
</dbReference>
<keyword evidence="1" id="KW-0805">Transcription regulation</keyword>
<dbReference type="Gene3D" id="1.10.10.60">
    <property type="entry name" value="Homeodomain-like"/>
    <property type="match status" value="1"/>
</dbReference>
<keyword evidence="3" id="KW-0804">Transcription</keyword>
<dbReference type="GO" id="GO:0003700">
    <property type="term" value="F:DNA-binding transcription factor activity"/>
    <property type="evidence" value="ECO:0007669"/>
    <property type="project" value="TreeGrafter"/>
</dbReference>
<dbReference type="Pfam" id="PF14246">
    <property type="entry name" value="TetR_C_7"/>
    <property type="match status" value="1"/>
</dbReference>
<organism evidence="6 7">
    <name type="scientific">Limnobaculum zhutongyuii</name>
    <dbReference type="NCBI Taxonomy" id="2498113"/>
    <lineage>
        <taxon>Bacteria</taxon>
        <taxon>Pseudomonadati</taxon>
        <taxon>Pseudomonadota</taxon>
        <taxon>Gammaproteobacteria</taxon>
        <taxon>Enterobacterales</taxon>
        <taxon>Budviciaceae</taxon>
        <taxon>Limnobaculum</taxon>
    </lineage>
</organism>
<gene>
    <name evidence="6" type="ORF">EKN56_17440</name>
</gene>
<protein>
    <submittedName>
        <fullName evidence="6">TetR/AcrR family transcriptional regulator</fullName>
    </submittedName>
</protein>
<proteinExistence type="predicted"/>
<name>A0A411WPB2_9GAMM</name>
<dbReference type="FunFam" id="1.10.10.60:FF:000141">
    <property type="entry name" value="TetR family transcriptional regulator"/>
    <property type="match status" value="1"/>
</dbReference>
<sequence>MGLSKEDRRTHILQKATDIFLNHGYERTSMDEVNECIGCSKATLYKYFSSKQELFINVIDHAVHTYTQVIINTTAQLQNRKIDCWQSLHNFGVSYLNLHLSPVMMKITRMIIAECEHTGIGELMYQRGPQKGWMKISTHLESLMERGILRHADPFTTAMQFKGLLESGLIDKQLRGAISNVSEEEVQRQASNALDTFRRAYEINQDAISPNMKMDGNRS</sequence>
<dbReference type="Pfam" id="PF00440">
    <property type="entry name" value="TetR_N"/>
    <property type="match status" value="1"/>
</dbReference>
<evidence type="ECO:0000256" key="4">
    <source>
        <dbReference type="PROSITE-ProRule" id="PRU00335"/>
    </source>
</evidence>
<evidence type="ECO:0000256" key="1">
    <source>
        <dbReference type="ARBA" id="ARBA00023015"/>
    </source>
</evidence>
<dbReference type="InterPro" id="IPR039536">
    <property type="entry name" value="TetR_C_Proteobacteria"/>
</dbReference>
<keyword evidence="7" id="KW-1185">Reference proteome</keyword>
<evidence type="ECO:0000313" key="6">
    <source>
        <dbReference type="EMBL" id="QBH98018.1"/>
    </source>
</evidence>
<dbReference type="InterPro" id="IPR009057">
    <property type="entry name" value="Homeodomain-like_sf"/>
</dbReference>
<dbReference type="PROSITE" id="PS50977">
    <property type="entry name" value="HTH_TETR_2"/>
    <property type="match status" value="1"/>
</dbReference>
<dbReference type="InterPro" id="IPR001647">
    <property type="entry name" value="HTH_TetR"/>
</dbReference>
<reference evidence="6 7" key="1">
    <citation type="submission" date="2019-03" db="EMBL/GenBank/DDBJ databases">
        <title>Pragia sp. nov. isolated from the gut tract of Carduelis flavirostris.</title>
        <authorList>
            <person name="Ge Y."/>
        </authorList>
    </citation>
    <scope>NUCLEOTIDE SEQUENCE [LARGE SCALE GENOMIC DNA]</scope>
    <source>
        <strain evidence="6 7">CF-458</strain>
    </source>
</reference>
<dbReference type="EMBL" id="CP034752">
    <property type="protein sequence ID" value="QBH98018.1"/>
    <property type="molecule type" value="Genomic_DNA"/>
</dbReference>